<name>A0A1X0B5H1_9MYCO</name>
<comment type="subcellular location">
    <subcellularLocation>
        <location evidence="1 8">Cell membrane</location>
        <topology evidence="1 8">Multi-pass membrane protein</topology>
    </subcellularLocation>
</comment>
<dbReference type="InterPro" id="IPR010065">
    <property type="entry name" value="AA_ABC_transptr_permease_3TM"/>
</dbReference>
<keyword evidence="2 8" id="KW-0813">Transport</keyword>
<keyword evidence="7 8" id="KW-0472">Membrane</keyword>
<reference evidence="10 11" key="1">
    <citation type="submission" date="2017-02" db="EMBL/GenBank/DDBJ databases">
        <title>The new phylogeny of genus Mycobacterium.</title>
        <authorList>
            <person name="Tortoli E."/>
            <person name="Trovato A."/>
            <person name="Cirillo D.M."/>
        </authorList>
    </citation>
    <scope>NUCLEOTIDE SEQUENCE [LARGE SCALE GENOMIC DNA]</scope>
    <source>
        <strain evidence="10 11">RW6</strain>
    </source>
</reference>
<comment type="similarity">
    <text evidence="8">Belongs to the binding-protein-dependent transport system permease family.</text>
</comment>
<evidence type="ECO:0000256" key="3">
    <source>
        <dbReference type="ARBA" id="ARBA00022475"/>
    </source>
</evidence>
<dbReference type="Pfam" id="PF00528">
    <property type="entry name" value="BPD_transp_1"/>
    <property type="match status" value="1"/>
</dbReference>
<dbReference type="GO" id="GO:0043190">
    <property type="term" value="C:ATP-binding cassette (ABC) transporter complex"/>
    <property type="evidence" value="ECO:0007669"/>
    <property type="project" value="InterPro"/>
</dbReference>
<dbReference type="Gene3D" id="1.10.3720.10">
    <property type="entry name" value="MetI-like"/>
    <property type="match status" value="1"/>
</dbReference>
<dbReference type="InterPro" id="IPR000515">
    <property type="entry name" value="MetI-like"/>
</dbReference>
<dbReference type="CDD" id="cd06261">
    <property type="entry name" value="TM_PBP2"/>
    <property type="match status" value="1"/>
</dbReference>
<dbReference type="InterPro" id="IPR035906">
    <property type="entry name" value="MetI-like_sf"/>
</dbReference>
<dbReference type="AlphaFoldDB" id="A0A1X0B5H1"/>
<evidence type="ECO:0000256" key="6">
    <source>
        <dbReference type="ARBA" id="ARBA00022989"/>
    </source>
</evidence>
<evidence type="ECO:0000256" key="1">
    <source>
        <dbReference type="ARBA" id="ARBA00004651"/>
    </source>
</evidence>
<proteinExistence type="inferred from homology"/>
<keyword evidence="3" id="KW-1003">Cell membrane</keyword>
<protein>
    <submittedName>
        <fullName evidence="10">Ectoine/hydroxyectoine ABC transporter permease subunit EhuC</fullName>
    </submittedName>
</protein>
<evidence type="ECO:0000313" key="10">
    <source>
        <dbReference type="EMBL" id="ORA37338.1"/>
    </source>
</evidence>
<evidence type="ECO:0000256" key="5">
    <source>
        <dbReference type="ARBA" id="ARBA00022970"/>
    </source>
</evidence>
<keyword evidence="11" id="KW-1185">Reference proteome</keyword>
<dbReference type="EMBL" id="MVHF01000006">
    <property type="protein sequence ID" value="ORA37338.1"/>
    <property type="molecule type" value="Genomic_DNA"/>
</dbReference>
<feature type="transmembrane region" description="Helical" evidence="8">
    <location>
        <begin position="173"/>
        <end position="196"/>
    </location>
</feature>
<organism evidence="10 11">
    <name type="scientific">Mycobacterium aquaticum</name>
    <dbReference type="NCBI Taxonomy" id="1927124"/>
    <lineage>
        <taxon>Bacteria</taxon>
        <taxon>Bacillati</taxon>
        <taxon>Actinomycetota</taxon>
        <taxon>Actinomycetes</taxon>
        <taxon>Mycobacteriales</taxon>
        <taxon>Mycobacteriaceae</taxon>
        <taxon>Mycobacterium</taxon>
    </lineage>
</organism>
<dbReference type="SUPFAM" id="SSF161098">
    <property type="entry name" value="MetI-like"/>
    <property type="match status" value="1"/>
</dbReference>
<gene>
    <name evidence="10" type="ORF">BST13_08440</name>
</gene>
<dbReference type="OrthoDB" id="9814902at2"/>
<dbReference type="InterPro" id="IPR014342">
    <property type="entry name" value="Ectoine_EhuC"/>
</dbReference>
<dbReference type="PANTHER" id="PTHR30614:SF0">
    <property type="entry name" value="L-CYSTINE TRANSPORT SYSTEM PERMEASE PROTEIN TCYL"/>
    <property type="match status" value="1"/>
</dbReference>
<feature type="transmembrane region" description="Helical" evidence="8">
    <location>
        <begin position="12"/>
        <end position="29"/>
    </location>
</feature>
<evidence type="ECO:0000256" key="7">
    <source>
        <dbReference type="ARBA" id="ARBA00023136"/>
    </source>
</evidence>
<evidence type="ECO:0000256" key="4">
    <source>
        <dbReference type="ARBA" id="ARBA00022692"/>
    </source>
</evidence>
<feature type="domain" description="ABC transmembrane type-1" evidence="9">
    <location>
        <begin position="5"/>
        <end position="189"/>
    </location>
</feature>
<dbReference type="PROSITE" id="PS50928">
    <property type="entry name" value="ABC_TM1"/>
    <property type="match status" value="1"/>
</dbReference>
<keyword evidence="6 8" id="KW-1133">Transmembrane helix</keyword>
<evidence type="ECO:0000259" key="9">
    <source>
        <dbReference type="PROSITE" id="PS50928"/>
    </source>
</evidence>
<feature type="transmembrane region" description="Helical" evidence="8">
    <location>
        <begin position="58"/>
        <end position="83"/>
    </location>
</feature>
<dbReference type="PANTHER" id="PTHR30614">
    <property type="entry name" value="MEMBRANE COMPONENT OF AMINO ACID ABC TRANSPORTER"/>
    <property type="match status" value="1"/>
</dbReference>
<keyword evidence="4 8" id="KW-0812">Transmembrane</keyword>
<evidence type="ECO:0000256" key="2">
    <source>
        <dbReference type="ARBA" id="ARBA00022448"/>
    </source>
</evidence>
<comment type="caution">
    <text evidence="10">The sequence shown here is derived from an EMBL/GenBank/DDBJ whole genome shotgun (WGS) entry which is preliminary data.</text>
</comment>
<dbReference type="GO" id="GO:0022857">
    <property type="term" value="F:transmembrane transporter activity"/>
    <property type="evidence" value="ECO:0007669"/>
    <property type="project" value="InterPro"/>
</dbReference>
<evidence type="ECO:0000256" key="8">
    <source>
        <dbReference type="RuleBase" id="RU363032"/>
    </source>
</evidence>
<sequence length="218" mass="23567">MLPAAVTTFRLTIMAGLLGAVVALVAGFARQSRYRFIRWTSTVYVEVFRGTSALVQLFWAYFVLPLFGLSLTPTAAAVLVLGLNVSAYGSEVVRGAVKAVPQGQHEAAVALNLSRWQHLRLVTLPQAGLAMIPPAGNLMIELLKGTALVSLISVADVSFEARRLQIATGEVTVTYTALLLVYFGLSLLISGGFKLVERRLSRHKRVLKLRSVDMAAAQ</sequence>
<dbReference type="NCBIfam" id="TIGR01726">
    <property type="entry name" value="HEQRo_perm_3TM"/>
    <property type="match status" value="1"/>
</dbReference>
<dbReference type="InterPro" id="IPR043429">
    <property type="entry name" value="ArtM/GltK/GlnP/TcyL/YhdX-like"/>
</dbReference>
<evidence type="ECO:0000313" key="11">
    <source>
        <dbReference type="Proteomes" id="UP000192448"/>
    </source>
</evidence>
<dbReference type="Proteomes" id="UP000192448">
    <property type="component" value="Unassembled WGS sequence"/>
</dbReference>
<accession>A0A1X0B5H1</accession>
<dbReference type="GO" id="GO:0006865">
    <property type="term" value="P:amino acid transport"/>
    <property type="evidence" value="ECO:0007669"/>
    <property type="project" value="UniProtKB-KW"/>
</dbReference>
<dbReference type="NCBIfam" id="TIGR03004">
    <property type="entry name" value="ectoine_ehuC"/>
    <property type="match status" value="1"/>
</dbReference>
<dbReference type="STRING" id="1927124.BST13_08440"/>
<keyword evidence="5" id="KW-0029">Amino-acid transport</keyword>